<dbReference type="GO" id="GO:0005829">
    <property type="term" value="C:cytosol"/>
    <property type="evidence" value="ECO:0007669"/>
    <property type="project" value="TreeGrafter"/>
</dbReference>
<dbReference type="InterPro" id="IPR000185">
    <property type="entry name" value="SecA"/>
</dbReference>
<keyword evidence="11 16" id="KW-0067">ATP-binding</keyword>
<gene>
    <name evidence="16" type="primary">secA</name>
    <name evidence="21" type="ordered locus">PB2503_12929</name>
</gene>
<keyword evidence="14 16" id="KW-0811">Translocation</keyword>
<keyword evidence="10" id="KW-0862">Zinc</keyword>
<dbReference type="Pfam" id="PF01043">
    <property type="entry name" value="SecA_PP_bind"/>
    <property type="match status" value="1"/>
</dbReference>
<protein>
    <recommendedName>
        <fullName evidence="16 17">Protein translocase subunit SecA</fullName>
        <ecNumber evidence="16">7.4.2.8</ecNumber>
    </recommendedName>
</protein>
<feature type="region of interest" description="Disordered" evidence="18">
    <location>
        <begin position="890"/>
        <end position="967"/>
    </location>
</feature>
<keyword evidence="7 16" id="KW-0997">Cell inner membrane</keyword>
<dbReference type="CDD" id="cd17928">
    <property type="entry name" value="DEXDc_SecA"/>
    <property type="match status" value="1"/>
</dbReference>
<dbReference type="GO" id="GO:0031522">
    <property type="term" value="C:cell envelope Sec protein transport complex"/>
    <property type="evidence" value="ECO:0007669"/>
    <property type="project" value="TreeGrafter"/>
</dbReference>
<evidence type="ECO:0000313" key="21">
    <source>
        <dbReference type="EMBL" id="ADM10623.1"/>
    </source>
</evidence>
<dbReference type="PANTHER" id="PTHR30612">
    <property type="entry name" value="SECA INNER MEMBRANE COMPONENT OF SEC PROTEIN SECRETION SYSTEM"/>
    <property type="match status" value="1"/>
</dbReference>
<keyword evidence="5 16" id="KW-1003">Cell membrane</keyword>
<dbReference type="SMART" id="SM00958">
    <property type="entry name" value="SecA_PP_bind"/>
    <property type="match status" value="1"/>
</dbReference>
<evidence type="ECO:0000256" key="9">
    <source>
        <dbReference type="ARBA" id="ARBA00022741"/>
    </source>
</evidence>
<comment type="subunit">
    <text evidence="16">Monomer and homodimer. Part of the essential Sec protein translocation apparatus which comprises SecA, SecYEG and auxiliary proteins SecDF-YajC and YidC.</text>
</comment>
<dbReference type="STRING" id="314260.PB2503_12929"/>
<reference evidence="21 22" key="2">
    <citation type="journal article" date="2011" name="J. Bacteriol.">
        <title>Complete genome sequence of strain HTCC2503T of Parvularcula bermudensis, the type species of the order "Parvularculales" in the class Alphaproteobacteria.</title>
        <authorList>
            <person name="Oh H.M."/>
            <person name="Kang I."/>
            <person name="Vergin K.L."/>
            <person name="Kang D."/>
            <person name="Rhee K.H."/>
            <person name="Giovannoni S.J."/>
            <person name="Cho J.C."/>
        </authorList>
    </citation>
    <scope>NUCLEOTIDE SEQUENCE [LARGE SCALE GENOMIC DNA]</scope>
    <source>
        <strain evidence="22">ATCC BAA-594 / HTCC2503 / KCTC 12087</strain>
    </source>
</reference>
<dbReference type="CDD" id="cd18803">
    <property type="entry name" value="SF2_C_secA"/>
    <property type="match status" value="1"/>
</dbReference>
<reference evidence="22" key="1">
    <citation type="submission" date="2010-08" db="EMBL/GenBank/DDBJ databases">
        <title>Genome sequence of Parvularcula bermudensis HTCC2503.</title>
        <authorList>
            <person name="Kang D.-M."/>
            <person name="Oh H.-M."/>
            <person name="Cho J.-C."/>
        </authorList>
    </citation>
    <scope>NUCLEOTIDE SEQUENCE [LARGE SCALE GENOMIC DNA]</scope>
    <source>
        <strain evidence="22">ATCC BAA-594 / HTCC2503 / KCTC 12087</strain>
    </source>
</reference>
<dbReference type="HAMAP" id="MF_01382">
    <property type="entry name" value="SecA"/>
    <property type="match status" value="1"/>
</dbReference>
<dbReference type="InterPro" id="IPR004027">
    <property type="entry name" value="SEC_C_motif"/>
</dbReference>
<comment type="cofactor">
    <cofactor evidence="1">
        <name>Zn(2+)</name>
        <dbReference type="ChEBI" id="CHEBI:29105"/>
    </cofactor>
</comment>
<comment type="function">
    <text evidence="16">Part of the Sec protein translocase complex. Interacts with the SecYEG preprotein conducting channel. Has a central role in coupling the hydrolysis of ATP to the transfer of proteins into and across the cell membrane, serving both as a receptor for the preprotein-SecB complex and as an ATP-driven molecular motor driving the stepwise translocation of polypeptide chains across the membrane.</text>
</comment>
<dbReference type="InterPro" id="IPR011115">
    <property type="entry name" value="SecA_DEAD"/>
</dbReference>
<dbReference type="PROSITE" id="PS51192">
    <property type="entry name" value="HELICASE_ATP_BIND_1"/>
    <property type="match status" value="1"/>
</dbReference>
<keyword evidence="22" id="KW-1185">Reference proteome</keyword>
<evidence type="ECO:0000256" key="12">
    <source>
        <dbReference type="ARBA" id="ARBA00022927"/>
    </source>
</evidence>
<accession>E0TG52</accession>
<dbReference type="FunFam" id="1.10.3060.10:FF:000003">
    <property type="entry name" value="Protein translocase subunit SecA"/>
    <property type="match status" value="1"/>
</dbReference>
<dbReference type="SUPFAM" id="SSF81886">
    <property type="entry name" value="Helical scaffold and wing domains of SecA"/>
    <property type="match status" value="1"/>
</dbReference>
<comment type="similarity">
    <text evidence="3 16 17">Belongs to the SecA family.</text>
</comment>
<dbReference type="SUPFAM" id="SSF81767">
    <property type="entry name" value="Pre-protein crosslinking domain of SecA"/>
    <property type="match status" value="1"/>
</dbReference>
<dbReference type="InterPro" id="IPR014018">
    <property type="entry name" value="SecA_motor_DEAD"/>
</dbReference>
<dbReference type="SUPFAM" id="SSF52540">
    <property type="entry name" value="P-loop containing nucleoside triphosphate hydrolases"/>
    <property type="match status" value="2"/>
</dbReference>
<dbReference type="InterPro" id="IPR011116">
    <property type="entry name" value="SecA_Wing/Scaffold"/>
</dbReference>
<dbReference type="GO" id="GO:0006605">
    <property type="term" value="P:protein targeting"/>
    <property type="evidence" value="ECO:0007669"/>
    <property type="project" value="UniProtKB-UniRule"/>
</dbReference>
<evidence type="ECO:0000256" key="4">
    <source>
        <dbReference type="ARBA" id="ARBA00022448"/>
    </source>
</evidence>
<evidence type="ECO:0000256" key="11">
    <source>
        <dbReference type="ARBA" id="ARBA00022840"/>
    </source>
</evidence>
<evidence type="ECO:0000256" key="13">
    <source>
        <dbReference type="ARBA" id="ARBA00022967"/>
    </source>
</evidence>
<feature type="binding site" evidence="16">
    <location>
        <position position="70"/>
    </location>
    <ligand>
        <name>ATP</name>
        <dbReference type="ChEBI" id="CHEBI:30616"/>
    </ligand>
</feature>
<sequence length="967" mass="109355">MKPLMKRANEIDALADQMAALSDAEIIETTEKFKARHRDGETLDSLLPEAFALVREAADRALGLRPYPVQLAGGMVIQGGNIAEMKTGEGKTLVATLPAYLNALTGKGVHVVTVNDYLAKRDSEWMAKVYNALGMTVGAVVHGMDDAQRQQAYAADITYATNNQLGFDYLRDNMKQRIEDMVQRGHHFAIVDEVDSILIDEARTPLIISGPTEDKSDLYNAIDELIPLLAEDHYEVDEKNRTIQMTDDGNEAIEELLRERDLLEGDQLYEAANVSIVHHVQNALRAHKLFVRDKDYIVQRDQVVIIDEFTGRMMEGRRWSDGLHQAVEAKENVRIQPENVTLASITFQNYFRLYEKLSGMTGTALTEEGEFQEIYGLSVYEVPTNRPIAREDLDDELYMTAKEKYRAIAAQIAECHLRDQPVLVGTVSIEKSEILSSLLSDKRFWKETAAVLRERAAALKEGKHDELIAQMTKQADDLEGLARKPIPVPHNVLNARFHEQEAEIVAQAGVPGAVTIATNMAGRGTDIQLGGSVDMEIMTSLSEEDDAETIARKRTEIEEKIRSQKERALEAGGLYVLATERHESRRIDNQLRGRSGRQGDPGATKFFLSLDDDLMRIFGSGMEKMLNRFGIKEDESIEHPWFTKAVENAQKKIEQRNFDMRKNVLKYDDVMNDQRRAIFEQRIEFMSATDVSDIVGDMRATFIDDVVTTYIPPKSYAEQWDTEGLSEELKAVFGLELPVADWAAEEGVADAEIRERITEAAQQRWAAKEQEFGEDFVRQVEKEILLRTIDTNWREHLQMLDHLRSVVGLRGMGQRDPLHEFKTEAFALFSGLLEDLRRDVTRNLYHVQIRRPSEEDQRFDIEEAKRLLEKLQAEGRLDPASLQERHIDATTGENDAGHGNPDAPQRTYGQAITHRTRRSERVGREVNADDPSTWDKVSRNAPCPCGSGKKFKHCHGDPKRQAGQAAE</sequence>
<dbReference type="KEGG" id="pbr:PB2503_12929"/>
<evidence type="ECO:0000313" key="22">
    <source>
        <dbReference type="Proteomes" id="UP000001302"/>
    </source>
</evidence>
<dbReference type="PROSITE" id="PS01312">
    <property type="entry name" value="SECA"/>
    <property type="match status" value="1"/>
</dbReference>
<evidence type="ECO:0000256" key="5">
    <source>
        <dbReference type="ARBA" id="ARBA00022475"/>
    </source>
</evidence>
<dbReference type="EMBL" id="CP002156">
    <property type="protein sequence ID" value="ADM10623.1"/>
    <property type="molecule type" value="Genomic_DNA"/>
</dbReference>
<evidence type="ECO:0000256" key="15">
    <source>
        <dbReference type="ARBA" id="ARBA00023136"/>
    </source>
</evidence>
<dbReference type="GO" id="GO:0005886">
    <property type="term" value="C:plasma membrane"/>
    <property type="evidence" value="ECO:0007669"/>
    <property type="project" value="UniProtKB-SubCell"/>
</dbReference>
<evidence type="ECO:0000259" key="19">
    <source>
        <dbReference type="PROSITE" id="PS51192"/>
    </source>
</evidence>
<feature type="domain" description="Helicase ATP-binding" evidence="19">
    <location>
        <begin position="72"/>
        <end position="231"/>
    </location>
</feature>
<dbReference type="eggNOG" id="COG0653">
    <property type="taxonomic scope" value="Bacteria"/>
</dbReference>
<keyword evidence="9 16" id="KW-0547">Nucleotide-binding</keyword>
<dbReference type="Pfam" id="PF02810">
    <property type="entry name" value="SEC-C"/>
    <property type="match status" value="1"/>
</dbReference>
<dbReference type="GO" id="GO:0005524">
    <property type="term" value="F:ATP binding"/>
    <property type="evidence" value="ECO:0007669"/>
    <property type="project" value="UniProtKB-UniRule"/>
</dbReference>
<dbReference type="InterPro" id="IPR036670">
    <property type="entry name" value="SecA_X-link_sf"/>
</dbReference>
<dbReference type="SMART" id="SM00957">
    <property type="entry name" value="SecA_DEAD"/>
    <property type="match status" value="1"/>
</dbReference>
<dbReference type="FunFam" id="3.40.50.300:FF:000113">
    <property type="entry name" value="Preprotein translocase subunit SecA"/>
    <property type="match status" value="1"/>
</dbReference>
<evidence type="ECO:0000256" key="14">
    <source>
        <dbReference type="ARBA" id="ARBA00023010"/>
    </source>
</evidence>
<dbReference type="Gene3D" id="1.10.3060.10">
    <property type="entry name" value="Helical scaffold and wing domains of SecA"/>
    <property type="match status" value="1"/>
</dbReference>
<dbReference type="InterPro" id="IPR014001">
    <property type="entry name" value="Helicase_ATP-bd"/>
</dbReference>
<evidence type="ECO:0000256" key="6">
    <source>
        <dbReference type="ARBA" id="ARBA00022490"/>
    </source>
</evidence>
<evidence type="ECO:0000256" key="3">
    <source>
        <dbReference type="ARBA" id="ARBA00007650"/>
    </source>
</evidence>
<dbReference type="Pfam" id="PF07516">
    <property type="entry name" value="SecA_SW"/>
    <property type="match status" value="1"/>
</dbReference>
<dbReference type="GO" id="GO:0065002">
    <property type="term" value="P:intracellular protein transmembrane transport"/>
    <property type="evidence" value="ECO:0007669"/>
    <property type="project" value="UniProtKB-UniRule"/>
</dbReference>
<dbReference type="PANTHER" id="PTHR30612:SF0">
    <property type="entry name" value="CHLOROPLAST PROTEIN-TRANSPORTING ATPASE"/>
    <property type="match status" value="1"/>
</dbReference>
<dbReference type="GO" id="GO:0008564">
    <property type="term" value="F:protein-exporting ATPase activity"/>
    <property type="evidence" value="ECO:0007669"/>
    <property type="project" value="UniProtKB-EC"/>
</dbReference>
<evidence type="ECO:0000256" key="18">
    <source>
        <dbReference type="SAM" id="MobiDB-lite"/>
    </source>
</evidence>
<evidence type="ECO:0000256" key="17">
    <source>
        <dbReference type="RuleBase" id="RU003874"/>
    </source>
</evidence>
<keyword evidence="12 16" id="KW-0653">Protein transport</keyword>
<dbReference type="InterPro" id="IPR027417">
    <property type="entry name" value="P-loop_NTPase"/>
</dbReference>
<dbReference type="InterPro" id="IPR044722">
    <property type="entry name" value="SecA_SF2_C"/>
</dbReference>
<keyword evidence="4 16" id="KW-0813">Transport</keyword>
<dbReference type="Proteomes" id="UP000001302">
    <property type="component" value="Chromosome"/>
</dbReference>
<evidence type="ECO:0000256" key="10">
    <source>
        <dbReference type="ARBA" id="ARBA00022833"/>
    </source>
</evidence>
<dbReference type="InterPro" id="IPR036266">
    <property type="entry name" value="SecA_Wing/Scaffold_sf"/>
</dbReference>
<dbReference type="AlphaFoldDB" id="E0TG52"/>
<dbReference type="HOGENOM" id="CLU_005314_3_0_5"/>
<evidence type="ECO:0000256" key="16">
    <source>
        <dbReference type="HAMAP-Rule" id="MF_01382"/>
    </source>
</evidence>
<evidence type="ECO:0000256" key="8">
    <source>
        <dbReference type="ARBA" id="ARBA00022723"/>
    </source>
</evidence>
<dbReference type="Pfam" id="PF21090">
    <property type="entry name" value="P-loop_SecA"/>
    <property type="match status" value="1"/>
</dbReference>
<evidence type="ECO:0000256" key="1">
    <source>
        <dbReference type="ARBA" id="ARBA00001947"/>
    </source>
</evidence>
<dbReference type="FunFam" id="3.90.1440.10:FF:000001">
    <property type="entry name" value="Preprotein translocase subunit SecA"/>
    <property type="match status" value="1"/>
</dbReference>
<keyword evidence="6 16" id="KW-0963">Cytoplasm</keyword>
<dbReference type="GO" id="GO:0017038">
    <property type="term" value="P:protein import"/>
    <property type="evidence" value="ECO:0007669"/>
    <property type="project" value="InterPro"/>
</dbReference>
<dbReference type="PRINTS" id="PR00906">
    <property type="entry name" value="SECA"/>
</dbReference>
<evidence type="ECO:0000256" key="7">
    <source>
        <dbReference type="ARBA" id="ARBA00022519"/>
    </source>
</evidence>
<comment type="catalytic activity">
    <reaction evidence="16">
        <text>ATP + H2O + cellular proteinSide 1 = ADP + phosphate + cellular proteinSide 2.</text>
        <dbReference type="EC" id="7.4.2.8"/>
    </reaction>
</comment>
<dbReference type="NCBIfam" id="NF009538">
    <property type="entry name" value="PRK12904.1"/>
    <property type="match status" value="1"/>
</dbReference>
<dbReference type="Gene3D" id="3.40.50.300">
    <property type="entry name" value="P-loop containing nucleotide triphosphate hydrolases"/>
    <property type="match status" value="2"/>
</dbReference>
<comment type="subcellular location">
    <subcellularLocation>
        <location evidence="16">Cell inner membrane</location>
        <topology evidence="16">Peripheral membrane protein</topology>
        <orientation evidence="16">Cytoplasmic side</orientation>
    </subcellularLocation>
    <subcellularLocation>
        <location evidence="16">Cytoplasm</location>
    </subcellularLocation>
    <subcellularLocation>
        <location evidence="2">Cell membrane</location>
        <topology evidence="2">Peripheral membrane protein</topology>
        <orientation evidence="2">Cytoplasmic side</orientation>
    </subcellularLocation>
    <text evidence="16">Distribution is 50-50.</text>
</comment>
<name>E0TG52_PARBH</name>
<keyword evidence="13 16" id="KW-1278">Translocase</keyword>
<keyword evidence="8" id="KW-0479">Metal-binding</keyword>
<dbReference type="Gene3D" id="3.10.450.50">
    <property type="match status" value="1"/>
</dbReference>
<dbReference type="EC" id="7.4.2.8" evidence="16"/>
<proteinExistence type="inferred from homology"/>
<dbReference type="GO" id="GO:0043952">
    <property type="term" value="P:protein transport by the Sec complex"/>
    <property type="evidence" value="ECO:0007669"/>
    <property type="project" value="UniProtKB-ARBA"/>
</dbReference>
<feature type="domain" description="SecA family profile" evidence="20">
    <location>
        <begin position="1"/>
        <end position="638"/>
    </location>
</feature>
<dbReference type="PROSITE" id="PS51196">
    <property type="entry name" value="SECA_MOTOR_DEAD"/>
    <property type="match status" value="1"/>
</dbReference>
<dbReference type="Gene3D" id="3.90.1440.10">
    <property type="entry name" value="SecA, preprotein cross-linking domain"/>
    <property type="match status" value="1"/>
</dbReference>
<dbReference type="NCBIfam" id="TIGR00963">
    <property type="entry name" value="secA"/>
    <property type="match status" value="1"/>
</dbReference>
<evidence type="ECO:0000256" key="2">
    <source>
        <dbReference type="ARBA" id="ARBA00004413"/>
    </source>
</evidence>
<feature type="binding site" evidence="16">
    <location>
        <position position="526"/>
    </location>
    <ligand>
        <name>ATP</name>
        <dbReference type="ChEBI" id="CHEBI:30616"/>
    </ligand>
</feature>
<dbReference type="GO" id="GO:0046872">
    <property type="term" value="F:metal ion binding"/>
    <property type="evidence" value="ECO:0007669"/>
    <property type="project" value="UniProtKB-KW"/>
</dbReference>
<dbReference type="InterPro" id="IPR011130">
    <property type="entry name" value="SecA_preprotein_X-link_dom"/>
</dbReference>
<dbReference type="Pfam" id="PF07517">
    <property type="entry name" value="SecA_DEAD"/>
    <property type="match status" value="1"/>
</dbReference>
<organism evidence="21 22">
    <name type="scientific">Parvularcula bermudensis (strain ATCC BAA-594 / HTCC2503 / KCTC 12087)</name>
    <dbReference type="NCBI Taxonomy" id="314260"/>
    <lineage>
        <taxon>Bacteria</taxon>
        <taxon>Pseudomonadati</taxon>
        <taxon>Pseudomonadota</taxon>
        <taxon>Alphaproteobacteria</taxon>
        <taxon>Parvularculales</taxon>
        <taxon>Parvularculaceae</taxon>
        <taxon>Parvularcula</taxon>
    </lineage>
</organism>
<keyword evidence="15 16" id="KW-0472">Membrane</keyword>
<dbReference type="InterPro" id="IPR020937">
    <property type="entry name" value="SecA_CS"/>
</dbReference>
<feature type="binding site" evidence="16">
    <location>
        <begin position="88"/>
        <end position="92"/>
    </location>
    <ligand>
        <name>ATP</name>
        <dbReference type="ChEBI" id="CHEBI:30616"/>
    </ligand>
</feature>
<evidence type="ECO:0000259" key="20">
    <source>
        <dbReference type="PROSITE" id="PS51196"/>
    </source>
</evidence>